<evidence type="ECO:0000313" key="6">
    <source>
        <dbReference type="EMBL" id="SOD58287.1"/>
    </source>
</evidence>
<evidence type="ECO:0000256" key="2">
    <source>
        <dbReference type="ARBA" id="ARBA00022729"/>
    </source>
</evidence>
<keyword evidence="6" id="KW-0813">Transport</keyword>
<dbReference type="Gene3D" id="3.40.190.10">
    <property type="entry name" value="Periplasmic binding protein-like II"/>
    <property type="match status" value="1"/>
</dbReference>
<accession>A0A286DHQ3</accession>
<dbReference type="PANTHER" id="PTHR43649">
    <property type="entry name" value="ARABINOSE-BINDING PROTEIN-RELATED"/>
    <property type="match status" value="1"/>
</dbReference>
<evidence type="ECO:0000256" key="3">
    <source>
        <dbReference type="ARBA" id="ARBA00023136"/>
    </source>
</evidence>
<keyword evidence="6" id="KW-0762">Sugar transport</keyword>
<dbReference type="Pfam" id="PF01547">
    <property type="entry name" value="SBP_bac_1"/>
    <property type="match status" value="1"/>
</dbReference>
<sequence length="426" mass="45730">MRHRAFAIGAATLLAVTTLGGCGSSDDGTVRLTYWAWAPGMEEVVALWNEANPDIQVTVKKQASGDELVTKTVTAAQAGTAPDLVQAEYQALPTLASNNVTADISAEVADVEERFTPAVWQQVTLGTDAVYALPQDSGPLLFFYRADLFEEFGLDVPATWDEFAETARELHEVAPDRDLTTFSANDAGLFAGLAQQAGAQWWTTETDRWRVAIDDEAGRRVSAFWEELVAEELVDNQPMYTPAWNQALNEGQQIAWIAGVWAPGTLATAAPDTEGRWAAAPLPQWEAGENVTGSWGGSSTAVTTDTDHREEAAEFATWLNTDPEALSALVRFGGIYPAATDARTGGALAEPPPFFANQSDFYETAAEVAEGAAPAAWGPNVTVAYSAFNNAFGSAAGRRAGFEEALAVMQRTTFDDMDRLGFEVVQ</sequence>
<dbReference type="OrthoDB" id="2515046at2"/>
<keyword evidence="7" id="KW-1185">Reference proteome</keyword>
<name>A0A286DHQ3_9ACTN</name>
<dbReference type="InterPro" id="IPR050490">
    <property type="entry name" value="Bact_solute-bd_prot1"/>
</dbReference>
<dbReference type="AlphaFoldDB" id="A0A286DHQ3"/>
<dbReference type="SUPFAM" id="SSF53850">
    <property type="entry name" value="Periplasmic binding protein-like II"/>
    <property type="match status" value="1"/>
</dbReference>
<evidence type="ECO:0000256" key="5">
    <source>
        <dbReference type="ARBA" id="ARBA00023288"/>
    </source>
</evidence>
<keyword evidence="5" id="KW-0449">Lipoprotein</keyword>
<evidence type="ECO:0000256" key="4">
    <source>
        <dbReference type="ARBA" id="ARBA00023139"/>
    </source>
</evidence>
<dbReference type="PROSITE" id="PS51257">
    <property type="entry name" value="PROKAR_LIPOPROTEIN"/>
    <property type="match status" value="1"/>
</dbReference>
<dbReference type="Proteomes" id="UP000219072">
    <property type="component" value="Unassembled WGS sequence"/>
</dbReference>
<keyword evidence="1" id="KW-1003">Cell membrane</keyword>
<proteinExistence type="predicted"/>
<dbReference type="EMBL" id="OCNE01000001">
    <property type="protein sequence ID" value="SOD58287.1"/>
    <property type="molecule type" value="Genomic_DNA"/>
</dbReference>
<dbReference type="PANTHER" id="PTHR43649:SF33">
    <property type="entry name" value="POLYGALACTURONAN_RHAMNOGALACTURONAN-BINDING PROTEIN YTCQ"/>
    <property type="match status" value="1"/>
</dbReference>
<keyword evidence="2" id="KW-0732">Signal</keyword>
<keyword evidence="4" id="KW-0564">Palmitate</keyword>
<evidence type="ECO:0000256" key="1">
    <source>
        <dbReference type="ARBA" id="ARBA00022475"/>
    </source>
</evidence>
<protein>
    <submittedName>
        <fullName evidence="6">Multiple sugar transport system substrate-binding protein</fullName>
    </submittedName>
</protein>
<reference evidence="6 7" key="1">
    <citation type="submission" date="2017-09" db="EMBL/GenBank/DDBJ databases">
        <authorList>
            <person name="Ehlers B."/>
            <person name="Leendertz F.H."/>
        </authorList>
    </citation>
    <scope>NUCLEOTIDE SEQUENCE [LARGE SCALE GENOMIC DNA]</scope>
    <source>
        <strain evidence="6 7">CGMCC 4.7095</strain>
    </source>
</reference>
<organism evidence="6 7">
    <name type="scientific">Streptomyces zhaozhouensis</name>
    <dbReference type="NCBI Taxonomy" id="1300267"/>
    <lineage>
        <taxon>Bacteria</taxon>
        <taxon>Bacillati</taxon>
        <taxon>Actinomycetota</taxon>
        <taxon>Actinomycetes</taxon>
        <taxon>Kitasatosporales</taxon>
        <taxon>Streptomycetaceae</taxon>
        <taxon>Streptomyces</taxon>
    </lineage>
</organism>
<gene>
    <name evidence="6" type="ORF">SAMN06297387_10174</name>
</gene>
<dbReference type="InterPro" id="IPR006059">
    <property type="entry name" value="SBP"/>
</dbReference>
<dbReference type="RefSeq" id="WP_097228864.1">
    <property type="nucleotide sequence ID" value="NZ_OCNE01000001.1"/>
</dbReference>
<evidence type="ECO:0000313" key="7">
    <source>
        <dbReference type="Proteomes" id="UP000219072"/>
    </source>
</evidence>
<keyword evidence="3" id="KW-0472">Membrane</keyword>